<keyword evidence="5" id="KW-1185">Reference proteome</keyword>
<dbReference type="InParanoid" id="B7FZ11"/>
<dbReference type="EMBL" id="CM000611">
    <property type="protein sequence ID" value="EEC48266.1"/>
    <property type="molecule type" value="Genomic_DNA"/>
</dbReference>
<dbReference type="InterPro" id="IPR029030">
    <property type="entry name" value="Caspase-like_dom_sf"/>
</dbReference>
<dbReference type="AlphaFoldDB" id="B7FZ11"/>
<dbReference type="Pfam" id="PF00656">
    <property type="entry name" value="Peptidase_C14"/>
    <property type="match status" value="1"/>
</dbReference>
<dbReference type="GO" id="GO:0006508">
    <property type="term" value="P:proteolysis"/>
    <property type="evidence" value="ECO:0007669"/>
    <property type="project" value="InterPro"/>
</dbReference>
<reference evidence="4 5" key="1">
    <citation type="journal article" date="2008" name="Nature">
        <title>The Phaeodactylum genome reveals the evolutionary history of diatom genomes.</title>
        <authorList>
            <person name="Bowler C."/>
            <person name="Allen A.E."/>
            <person name="Badger J.H."/>
            <person name="Grimwood J."/>
            <person name="Jabbari K."/>
            <person name="Kuo A."/>
            <person name="Maheswari U."/>
            <person name="Martens C."/>
            <person name="Maumus F."/>
            <person name="Otillar R.P."/>
            <person name="Rayko E."/>
            <person name="Salamov A."/>
            <person name="Vandepoele K."/>
            <person name="Beszteri B."/>
            <person name="Gruber A."/>
            <person name="Heijde M."/>
            <person name="Katinka M."/>
            <person name="Mock T."/>
            <person name="Valentin K."/>
            <person name="Verret F."/>
            <person name="Berges J.A."/>
            <person name="Brownlee C."/>
            <person name="Cadoret J.P."/>
            <person name="Chiovitti A."/>
            <person name="Choi C.J."/>
            <person name="Coesel S."/>
            <person name="De Martino A."/>
            <person name="Detter J.C."/>
            <person name="Durkin C."/>
            <person name="Falciatore A."/>
            <person name="Fournet J."/>
            <person name="Haruta M."/>
            <person name="Huysman M.J."/>
            <person name="Jenkins B.D."/>
            <person name="Jiroutova K."/>
            <person name="Jorgensen R.E."/>
            <person name="Joubert Y."/>
            <person name="Kaplan A."/>
            <person name="Kroger N."/>
            <person name="Kroth P.G."/>
            <person name="La Roche J."/>
            <person name="Lindquist E."/>
            <person name="Lommer M."/>
            <person name="Martin-Jezequel V."/>
            <person name="Lopez P.J."/>
            <person name="Lucas S."/>
            <person name="Mangogna M."/>
            <person name="McGinnis K."/>
            <person name="Medlin L.K."/>
            <person name="Montsant A."/>
            <person name="Oudot-Le Secq M.P."/>
            <person name="Napoli C."/>
            <person name="Obornik M."/>
            <person name="Parker M.S."/>
            <person name="Petit J.L."/>
            <person name="Porcel B.M."/>
            <person name="Poulsen N."/>
            <person name="Robison M."/>
            <person name="Rychlewski L."/>
            <person name="Rynearson T.A."/>
            <person name="Schmutz J."/>
            <person name="Shapiro H."/>
            <person name="Siaut M."/>
            <person name="Stanley M."/>
            <person name="Sussman M.R."/>
            <person name="Taylor A.R."/>
            <person name="Vardi A."/>
            <person name="von Dassow P."/>
            <person name="Vyverman W."/>
            <person name="Willis A."/>
            <person name="Wyrwicz L.S."/>
            <person name="Rokhsar D.S."/>
            <person name="Weissenbach J."/>
            <person name="Armbrust E.V."/>
            <person name="Green B.R."/>
            <person name="Van de Peer Y."/>
            <person name="Grigoriev I.V."/>
        </authorList>
    </citation>
    <scope>NUCLEOTIDE SEQUENCE [LARGE SCALE GENOMIC DNA]</scope>
    <source>
        <strain evidence="4 5">CCAP 1055/1</strain>
    </source>
</reference>
<feature type="domain" description="Peptidase C14 caspase" evidence="3">
    <location>
        <begin position="30"/>
        <end position="222"/>
    </location>
</feature>
<gene>
    <name evidence="4" type="ORF">PHATRDRAFT_51953</name>
</gene>
<dbReference type="Gene3D" id="3.40.50.12660">
    <property type="match status" value="1"/>
</dbReference>
<organism evidence="4 5">
    <name type="scientific">Phaeodactylum tricornutum (strain CCAP 1055/1)</name>
    <dbReference type="NCBI Taxonomy" id="556484"/>
    <lineage>
        <taxon>Eukaryota</taxon>
        <taxon>Sar</taxon>
        <taxon>Stramenopiles</taxon>
        <taxon>Ochrophyta</taxon>
        <taxon>Bacillariophyta</taxon>
        <taxon>Bacillariophyceae</taxon>
        <taxon>Bacillariophycidae</taxon>
        <taxon>Naviculales</taxon>
        <taxon>Phaeodactylaceae</taxon>
        <taxon>Phaeodactylum</taxon>
    </lineage>
</organism>
<sequence>MGYEQLPQLSSSRWIDVNRPLTIVPKGSGRRRAIVVGINYVGQKGELKACHNDANNVLKYLIEAQGFDPSQILILMDDGKHTEPTRRNIEDAFVRMTQYSQPGDVVWVSFSGHGGRAVDISGDEDDGYDETLIPLDFMKHGQIIDDDILDMFVKPMKKGVNVTGDFRSRDDFPWKVLMDCCHSGTVLDLPYTYSSGDQKMRTEKNFDFGDGKNATNAKKQKEMEKAERKAAGENSDSDDEGDKKKKKKVKEKEEDPNEGLYDQSPIPPPQPRPPTRDLPPPPTPPNQCCRIL</sequence>
<dbReference type="PANTHER" id="PTHR48104">
    <property type="entry name" value="METACASPASE-4"/>
    <property type="match status" value="1"/>
</dbReference>
<name>B7FZ11_PHATC</name>
<evidence type="ECO:0000256" key="1">
    <source>
        <dbReference type="ARBA" id="ARBA00009005"/>
    </source>
</evidence>
<dbReference type="SUPFAM" id="SSF52129">
    <property type="entry name" value="Caspase-like"/>
    <property type="match status" value="1"/>
</dbReference>
<dbReference type="STRING" id="556484.B7FZ11"/>
<accession>B7FZ11</accession>
<dbReference type="KEGG" id="pti:PHATRDRAFT_51953"/>
<feature type="compositionally biased region" description="Basic and acidic residues" evidence="2">
    <location>
        <begin position="219"/>
        <end position="231"/>
    </location>
</feature>
<dbReference type="GO" id="GO:0005737">
    <property type="term" value="C:cytoplasm"/>
    <property type="evidence" value="ECO:0007669"/>
    <property type="project" value="TreeGrafter"/>
</dbReference>
<dbReference type="GeneID" id="7200976"/>
<dbReference type="RefSeq" id="XP_002180075.1">
    <property type="nucleotide sequence ID" value="XM_002180039.1"/>
</dbReference>
<dbReference type="InterPro" id="IPR011600">
    <property type="entry name" value="Pept_C14_caspase"/>
</dbReference>
<dbReference type="GO" id="GO:0004197">
    <property type="term" value="F:cysteine-type endopeptidase activity"/>
    <property type="evidence" value="ECO:0007669"/>
    <property type="project" value="InterPro"/>
</dbReference>
<evidence type="ECO:0000259" key="3">
    <source>
        <dbReference type="Pfam" id="PF00656"/>
    </source>
</evidence>
<dbReference type="eggNOG" id="KOG1546">
    <property type="taxonomic scope" value="Eukaryota"/>
</dbReference>
<evidence type="ECO:0000256" key="2">
    <source>
        <dbReference type="SAM" id="MobiDB-lite"/>
    </source>
</evidence>
<evidence type="ECO:0000313" key="5">
    <source>
        <dbReference type="Proteomes" id="UP000000759"/>
    </source>
</evidence>
<evidence type="ECO:0000313" key="4">
    <source>
        <dbReference type="EMBL" id="EEC48266.1"/>
    </source>
</evidence>
<reference evidence="5" key="2">
    <citation type="submission" date="2008-08" db="EMBL/GenBank/DDBJ databases">
        <authorList>
            <consortium name="Diatom Consortium"/>
            <person name="Grigoriev I."/>
            <person name="Grimwood J."/>
            <person name="Kuo A."/>
            <person name="Otillar R.P."/>
            <person name="Salamov A."/>
            <person name="Detter J.C."/>
            <person name="Lindquist E."/>
            <person name="Shapiro H."/>
            <person name="Lucas S."/>
            <person name="Glavina del Rio T."/>
            <person name="Pitluck S."/>
            <person name="Rokhsar D."/>
            <person name="Bowler C."/>
        </authorList>
    </citation>
    <scope>GENOME REANNOTATION</scope>
    <source>
        <strain evidence="5">CCAP 1055/1</strain>
    </source>
</reference>
<proteinExistence type="inferred from homology"/>
<feature type="region of interest" description="Disordered" evidence="2">
    <location>
        <begin position="203"/>
        <end position="292"/>
    </location>
</feature>
<comment type="similarity">
    <text evidence="1">Belongs to the peptidase C14B family.</text>
</comment>
<protein>
    <submittedName>
        <fullName evidence="4">Metacaspase</fullName>
    </submittedName>
</protein>
<dbReference type="OrthoDB" id="3223806at2759"/>
<dbReference type="PaxDb" id="2850-Phatr51953"/>
<feature type="compositionally biased region" description="Pro residues" evidence="2">
    <location>
        <begin position="265"/>
        <end position="285"/>
    </location>
</feature>
<dbReference type="InterPro" id="IPR050452">
    <property type="entry name" value="Metacaspase"/>
</dbReference>
<dbReference type="Proteomes" id="UP000000759">
    <property type="component" value="Chromosome 8"/>
</dbReference>
<dbReference type="PANTHER" id="PTHR48104:SF30">
    <property type="entry name" value="METACASPASE-1"/>
    <property type="match status" value="1"/>
</dbReference>